<dbReference type="Proteomes" id="UP001431449">
    <property type="component" value="Unassembled WGS sequence"/>
</dbReference>
<reference evidence="2" key="1">
    <citation type="submission" date="2022-04" db="EMBL/GenBank/DDBJ databases">
        <title>Lysobacter sp. CAU 1642 isolated from sea sand.</title>
        <authorList>
            <person name="Kim W."/>
        </authorList>
    </citation>
    <scope>NUCLEOTIDE SEQUENCE</scope>
    <source>
        <strain evidence="2">CAU 1642</strain>
    </source>
</reference>
<dbReference type="PIRSF" id="PIRSF021525">
    <property type="entry name" value="UCP021525"/>
    <property type="match status" value="1"/>
</dbReference>
<dbReference type="EMBL" id="JALNMH010000001">
    <property type="protein sequence ID" value="MCK7592292.1"/>
    <property type="molecule type" value="Genomic_DNA"/>
</dbReference>
<keyword evidence="1" id="KW-0812">Transmembrane</keyword>
<dbReference type="Pfam" id="PF08843">
    <property type="entry name" value="AbiEii"/>
    <property type="match status" value="1"/>
</dbReference>
<keyword evidence="3" id="KW-1185">Reference proteome</keyword>
<dbReference type="RefSeq" id="WP_248204349.1">
    <property type="nucleotide sequence ID" value="NZ_JALNMH010000001.1"/>
</dbReference>
<dbReference type="GO" id="GO:0016740">
    <property type="term" value="F:transferase activity"/>
    <property type="evidence" value="ECO:0007669"/>
    <property type="project" value="UniProtKB-KW"/>
</dbReference>
<keyword evidence="2" id="KW-0808">Transferase</keyword>
<evidence type="ECO:0000256" key="1">
    <source>
        <dbReference type="SAM" id="Phobius"/>
    </source>
</evidence>
<organism evidence="2 3">
    <name type="scientific">Pseudomarimonas salicorniae</name>
    <dbReference type="NCBI Taxonomy" id="2933270"/>
    <lineage>
        <taxon>Bacteria</taxon>
        <taxon>Pseudomonadati</taxon>
        <taxon>Pseudomonadota</taxon>
        <taxon>Gammaproteobacteria</taxon>
        <taxon>Lysobacterales</taxon>
        <taxon>Lysobacteraceae</taxon>
        <taxon>Pseudomarimonas</taxon>
    </lineage>
</organism>
<dbReference type="InterPro" id="IPR014942">
    <property type="entry name" value="AbiEii"/>
</dbReference>
<sequence length="281" mass="31219">MTNFWHDFSQQAELVPVAPVIGAVTEAAAVMGIGCLIAGAFARDLLLHYRYGIPTIRKTDDLDFGLSVGSWSEFESLKDRLIAHQGFKPTRAPQRLRHPDGHLIDIVPFGAVETADRALLWPPEGDPEMDVFGFREALGDAHTILLPGKVRANLVSLPALTMLKLVCWKDRHRRKPGKDAADLALILGNYLEAGNADRLYEEFGQLLEDDNFEYEHSGPRMLGHDVRQLLDVAGRNRLDAILVEQCSDEVPGVLPSEMNRNDPDRARAGLKALRKGLREAE</sequence>
<keyword evidence="1" id="KW-0472">Membrane</keyword>
<dbReference type="InterPro" id="IPR014513">
    <property type="entry name" value="UCP021525"/>
</dbReference>
<name>A0ABT0GD77_9GAMM</name>
<comment type="caution">
    <text evidence="2">The sequence shown here is derived from an EMBL/GenBank/DDBJ whole genome shotgun (WGS) entry which is preliminary data.</text>
</comment>
<protein>
    <submittedName>
        <fullName evidence="2">Nucleotidyl transferase AbiEii/AbiGii toxin family protein</fullName>
    </submittedName>
</protein>
<feature type="transmembrane region" description="Helical" evidence="1">
    <location>
        <begin position="20"/>
        <end position="42"/>
    </location>
</feature>
<keyword evidence="1" id="KW-1133">Transmembrane helix</keyword>
<gene>
    <name evidence="2" type="ORF">M0G41_01260</name>
</gene>
<accession>A0ABT0GD77</accession>
<proteinExistence type="predicted"/>
<evidence type="ECO:0000313" key="3">
    <source>
        <dbReference type="Proteomes" id="UP001431449"/>
    </source>
</evidence>
<evidence type="ECO:0000313" key="2">
    <source>
        <dbReference type="EMBL" id="MCK7592292.1"/>
    </source>
</evidence>